<dbReference type="PANTHER" id="PTHR44329">
    <property type="entry name" value="SERINE/THREONINE-PROTEIN KINASE TNNI3K-RELATED"/>
    <property type="match status" value="1"/>
</dbReference>
<evidence type="ECO:0000313" key="9">
    <source>
        <dbReference type="Proteomes" id="UP000053647"/>
    </source>
</evidence>
<dbReference type="InterPro" id="IPR011009">
    <property type="entry name" value="Kinase-like_dom_sf"/>
</dbReference>
<dbReference type="InterPro" id="IPR000719">
    <property type="entry name" value="Prot_kinase_dom"/>
</dbReference>
<dbReference type="CDD" id="cd00882">
    <property type="entry name" value="Ras_like_GTPase"/>
    <property type="match status" value="1"/>
</dbReference>
<evidence type="ECO:0000256" key="6">
    <source>
        <dbReference type="SAM" id="MobiDB-lite"/>
    </source>
</evidence>
<evidence type="ECO:0000256" key="3">
    <source>
        <dbReference type="ARBA" id="ARBA00022741"/>
    </source>
</evidence>
<evidence type="ECO:0000256" key="4">
    <source>
        <dbReference type="ARBA" id="ARBA00022777"/>
    </source>
</evidence>
<dbReference type="InterPro" id="IPR001245">
    <property type="entry name" value="Ser-Thr/Tyr_kinase_cat_dom"/>
</dbReference>
<dbReference type="GO" id="GO:0004674">
    <property type="term" value="F:protein serine/threonine kinase activity"/>
    <property type="evidence" value="ECO:0007669"/>
    <property type="project" value="TreeGrafter"/>
</dbReference>
<evidence type="ECO:0000256" key="5">
    <source>
        <dbReference type="ARBA" id="ARBA00022840"/>
    </source>
</evidence>
<dbReference type="GO" id="GO:0005524">
    <property type="term" value="F:ATP binding"/>
    <property type="evidence" value="ECO:0007669"/>
    <property type="project" value="UniProtKB-KW"/>
</dbReference>
<keyword evidence="5" id="KW-0067">ATP-binding</keyword>
<dbReference type="Pfam" id="PF01926">
    <property type="entry name" value="MMR_HSR1"/>
    <property type="match status" value="1"/>
</dbReference>
<dbReference type="SUPFAM" id="SSF52540">
    <property type="entry name" value="P-loop containing nucleoside triphosphate hydrolases"/>
    <property type="match status" value="1"/>
</dbReference>
<evidence type="ECO:0000256" key="2">
    <source>
        <dbReference type="ARBA" id="ARBA00022679"/>
    </source>
</evidence>
<dbReference type="InterPro" id="IPR051681">
    <property type="entry name" value="Ser/Thr_Kinases-Pseudokinases"/>
</dbReference>
<dbReference type="OrthoDB" id="10261027at2759"/>
<dbReference type="InterPro" id="IPR027417">
    <property type="entry name" value="P-loop_NTPase"/>
</dbReference>
<dbReference type="Pfam" id="PF07714">
    <property type="entry name" value="PK_Tyr_Ser-Thr"/>
    <property type="match status" value="1"/>
</dbReference>
<organism evidence="8 9">
    <name type="scientific">Paxillus involutus ATCC 200175</name>
    <dbReference type="NCBI Taxonomy" id="664439"/>
    <lineage>
        <taxon>Eukaryota</taxon>
        <taxon>Fungi</taxon>
        <taxon>Dikarya</taxon>
        <taxon>Basidiomycota</taxon>
        <taxon>Agaricomycotina</taxon>
        <taxon>Agaricomycetes</taxon>
        <taxon>Agaricomycetidae</taxon>
        <taxon>Boletales</taxon>
        <taxon>Paxilineae</taxon>
        <taxon>Paxillaceae</taxon>
        <taxon>Paxillus</taxon>
    </lineage>
</organism>
<reference evidence="8 9" key="1">
    <citation type="submission" date="2014-06" db="EMBL/GenBank/DDBJ databases">
        <authorList>
            <consortium name="DOE Joint Genome Institute"/>
            <person name="Kuo A."/>
            <person name="Kohler A."/>
            <person name="Nagy L.G."/>
            <person name="Floudas D."/>
            <person name="Copeland A."/>
            <person name="Barry K.W."/>
            <person name="Cichocki N."/>
            <person name="Veneault-Fourrey C."/>
            <person name="LaButti K."/>
            <person name="Lindquist E.A."/>
            <person name="Lipzen A."/>
            <person name="Lundell T."/>
            <person name="Morin E."/>
            <person name="Murat C."/>
            <person name="Sun H."/>
            <person name="Tunlid A."/>
            <person name="Henrissat B."/>
            <person name="Grigoriev I.V."/>
            <person name="Hibbett D.S."/>
            <person name="Martin F."/>
            <person name="Nordberg H.P."/>
            <person name="Cantor M.N."/>
            <person name="Hua S.X."/>
        </authorList>
    </citation>
    <scope>NUCLEOTIDE SEQUENCE [LARGE SCALE GENOMIC DNA]</scope>
    <source>
        <strain evidence="8 9">ATCC 200175</strain>
    </source>
</reference>
<protein>
    <recommendedName>
        <fullName evidence="7">Protein kinase domain-containing protein</fullName>
    </recommendedName>
</protein>
<feature type="compositionally biased region" description="Basic and acidic residues" evidence="6">
    <location>
        <begin position="304"/>
        <end position="316"/>
    </location>
</feature>
<feature type="region of interest" description="Disordered" evidence="6">
    <location>
        <begin position="257"/>
        <end position="277"/>
    </location>
</feature>
<dbReference type="HOGENOM" id="CLU_031564_0_0_1"/>
<dbReference type="EMBL" id="KN819507">
    <property type="protein sequence ID" value="KIJ09096.1"/>
    <property type="molecule type" value="Genomic_DNA"/>
</dbReference>
<keyword evidence="4" id="KW-0418">Kinase</keyword>
<keyword evidence="3" id="KW-0547">Nucleotide-binding</keyword>
<keyword evidence="9" id="KW-1185">Reference proteome</keyword>
<name>A0A0C9TPI4_PAXIN</name>
<sequence>MAEINQSSQPYDRPRNIVFFGQEGVGKSSIINLIVGHSVAKTGDDVRACTLVNACYPTTIHGEIFNLWDTRGLSGEAFDDLPGGDSKQQLKKFLRERHQQREIDLLIYCVLVKDYNTFCLPTRRLAAPVVIVVTHLEREKNMEDWWNRNEYSLQRREMEFDGHACITAIPNHPQENMSKTTLHDLIARNYHWQAECDGSYFGSPASWAHSNAHSGAVRPRMDTTRSEARSEARSSPGTWLYGKRFYGLFWGKATPNRDAITRPTSPTTRGTALSQPLCEESDSTTSHFHLMIRASSGASCPSRSDSHPHQLVEDHGVSHKDLTAVVNRRKQYPMGNGSFGDIWQCDLMMGQTPRMVAVKAVRTQMTDPQHLATQEKKLRHELKVWDELQHINIVELLGVVSDFGVLPSMVSPWFSNGSLSSYLSKHEAMGLSARLGLLFDIASGLRYLHSQSVVHGALHGHNVLVDENGRACLTDFGLSVILQDFPGTSYLKSGVCGALRYADPELVRRVHVDLQVVYPTKPSDVYSFGGLTLYVLTGKQPYEGIGAFLLSTTILRGDRPPLPVSISPQFKSLIQRCWSPKESTRPSAEDIITSLQV</sequence>
<dbReference type="GO" id="GO:0005525">
    <property type="term" value="F:GTP binding"/>
    <property type="evidence" value="ECO:0007669"/>
    <property type="project" value="InterPro"/>
</dbReference>
<dbReference type="Gene3D" id="1.10.510.10">
    <property type="entry name" value="Transferase(Phosphotransferase) domain 1"/>
    <property type="match status" value="1"/>
</dbReference>
<reference evidence="9" key="2">
    <citation type="submission" date="2015-01" db="EMBL/GenBank/DDBJ databases">
        <title>Evolutionary Origins and Diversification of the Mycorrhizal Mutualists.</title>
        <authorList>
            <consortium name="DOE Joint Genome Institute"/>
            <consortium name="Mycorrhizal Genomics Consortium"/>
            <person name="Kohler A."/>
            <person name="Kuo A."/>
            <person name="Nagy L.G."/>
            <person name="Floudas D."/>
            <person name="Copeland A."/>
            <person name="Barry K.W."/>
            <person name="Cichocki N."/>
            <person name="Veneault-Fourrey C."/>
            <person name="LaButti K."/>
            <person name="Lindquist E.A."/>
            <person name="Lipzen A."/>
            <person name="Lundell T."/>
            <person name="Morin E."/>
            <person name="Murat C."/>
            <person name="Riley R."/>
            <person name="Ohm R."/>
            <person name="Sun H."/>
            <person name="Tunlid A."/>
            <person name="Henrissat B."/>
            <person name="Grigoriev I.V."/>
            <person name="Hibbett D.S."/>
            <person name="Martin F."/>
        </authorList>
    </citation>
    <scope>NUCLEOTIDE SEQUENCE [LARGE SCALE GENOMIC DNA]</scope>
    <source>
        <strain evidence="9">ATCC 200175</strain>
    </source>
</reference>
<feature type="compositionally biased region" description="Polar residues" evidence="6">
    <location>
        <begin position="262"/>
        <end position="274"/>
    </location>
</feature>
<feature type="domain" description="Protein kinase" evidence="7">
    <location>
        <begin position="328"/>
        <end position="597"/>
    </location>
</feature>
<evidence type="ECO:0000259" key="7">
    <source>
        <dbReference type="PROSITE" id="PS50011"/>
    </source>
</evidence>
<evidence type="ECO:0000313" key="8">
    <source>
        <dbReference type="EMBL" id="KIJ09096.1"/>
    </source>
</evidence>
<dbReference type="Proteomes" id="UP000053647">
    <property type="component" value="Unassembled WGS sequence"/>
</dbReference>
<keyword evidence="2" id="KW-0808">Transferase</keyword>
<evidence type="ECO:0000256" key="1">
    <source>
        <dbReference type="ARBA" id="ARBA00008171"/>
    </source>
</evidence>
<dbReference type="PANTHER" id="PTHR44329:SF288">
    <property type="entry name" value="MITOGEN-ACTIVATED PROTEIN KINASE KINASE KINASE 20"/>
    <property type="match status" value="1"/>
</dbReference>
<dbReference type="SUPFAM" id="SSF56112">
    <property type="entry name" value="Protein kinase-like (PK-like)"/>
    <property type="match status" value="1"/>
</dbReference>
<gene>
    <name evidence="8" type="ORF">PAXINDRAFT_172637</name>
</gene>
<feature type="compositionally biased region" description="Basic and acidic residues" evidence="6">
    <location>
        <begin position="219"/>
        <end position="232"/>
    </location>
</feature>
<comment type="similarity">
    <text evidence="1">Belongs to the protein kinase superfamily. TKL Ser/Thr protein kinase family. ROCO subfamily.</text>
</comment>
<dbReference type="AlphaFoldDB" id="A0A0C9TPI4"/>
<proteinExistence type="inferred from homology"/>
<dbReference type="PROSITE" id="PS50011">
    <property type="entry name" value="PROTEIN_KINASE_DOM"/>
    <property type="match status" value="1"/>
</dbReference>
<dbReference type="InterPro" id="IPR006073">
    <property type="entry name" value="GTP-bd"/>
</dbReference>
<dbReference type="Gene3D" id="3.40.50.300">
    <property type="entry name" value="P-loop containing nucleotide triphosphate hydrolases"/>
    <property type="match status" value="1"/>
</dbReference>
<accession>A0A0C9TPI4</accession>
<feature type="region of interest" description="Disordered" evidence="6">
    <location>
        <begin position="211"/>
        <end position="233"/>
    </location>
</feature>
<feature type="region of interest" description="Disordered" evidence="6">
    <location>
        <begin position="297"/>
        <end position="316"/>
    </location>
</feature>